<keyword evidence="1" id="KW-0472">Membrane</keyword>
<keyword evidence="1" id="KW-0812">Transmembrane</keyword>
<feature type="transmembrane region" description="Helical" evidence="1">
    <location>
        <begin position="35"/>
        <end position="61"/>
    </location>
</feature>
<evidence type="ECO:0000313" key="2">
    <source>
        <dbReference type="EMBL" id="MPL71059.1"/>
    </source>
</evidence>
<sequence length="221" mass="23401">MGVFKILACAVVGVGAVAAAPFTGGGSVLAGATLLGSLAGAGTIAAAAGAAAVGATVGGALSEMDKEQQRTHASNAWEEGFEAGKALTTVEYKKLFTEFQNKLSRYHNFERQVVGLYAVGIAAAYADKDFSEEERRDLEEFVSGAASKVLPQHIKGTLEELRNRPPSLEEAIEKAKNYGCCAEDITDVILLIINADGVVLPEEVQFMERWEALKPSYSTVQ</sequence>
<reference evidence="2" key="1">
    <citation type="submission" date="2019-08" db="EMBL/GenBank/DDBJ databases">
        <authorList>
            <person name="Kucharzyk K."/>
            <person name="Murdoch R.W."/>
            <person name="Higgins S."/>
            <person name="Loffler F."/>
        </authorList>
    </citation>
    <scope>NUCLEOTIDE SEQUENCE</scope>
</reference>
<protein>
    <submittedName>
        <fullName evidence="2">Uncharacterized protein</fullName>
    </submittedName>
</protein>
<gene>
    <name evidence="2" type="ORF">SDC9_16827</name>
</gene>
<dbReference type="SUPFAM" id="SSF158682">
    <property type="entry name" value="TerB-like"/>
    <property type="match status" value="1"/>
</dbReference>
<accession>A0A644TWQ7</accession>
<comment type="caution">
    <text evidence="2">The sequence shown here is derived from an EMBL/GenBank/DDBJ whole genome shotgun (WGS) entry which is preliminary data.</text>
</comment>
<dbReference type="InterPro" id="IPR029024">
    <property type="entry name" value="TerB-like"/>
</dbReference>
<organism evidence="2">
    <name type="scientific">bioreactor metagenome</name>
    <dbReference type="NCBI Taxonomy" id="1076179"/>
    <lineage>
        <taxon>unclassified sequences</taxon>
        <taxon>metagenomes</taxon>
        <taxon>ecological metagenomes</taxon>
    </lineage>
</organism>
<proteinExistence type="predicted"/>
<evidence type="ECO:0000256" key="1">
    <source>
        <dbReference type="SAM" id="Phobius"/>
    </source>
</evidence>
<dbReference type="AlphaFoldDB" id="A0A644TWQ7"/>
<dbReference type="Gene3D" id="1.10.3680.10">
    <property type="entry name" value="TerB-like"/>
    <property type="match status" value="1"/>
</dbReference>
<name>A0A644TWQ7_9ZZZZ</name>
<keyword evidence="1" id="KW-1133">Transmembrane helix</keyword>
<dbReference type="EMBL" id="VSSQ01000056">
    <property type="protein sequence ID" value="MPL71059.1"/>
    <property type="molecule type" value="Genomic_DNA"/>
</dbReference>